<dbReference type="Gene3D" id="2.60.120.290">
    <property type="entry name" value="Spermadhesin, CUB domain"/>
    <property type="match status" value="1"/>
</dbReference>
<protein>
    <recommendedName>
        <fullName evidence="3">CUB domain-containing protein</fullName>
    </recommendedName>
</protein>
<evidence type="ECO:0000259" key="3">
    <source>
        <dbReference type="PROSITE" id="PS01180"/>
    </source>
</evidence>
<evidence type="ECO:0000256" key="2">
    <source>
        <dbReference type="PROSITE-ProRule" id="PRU00059"/>
    </source>
</evidence>
<name>A0ABY6K5R3_9ARAC</name>
<dbReference type="Pfam" id="PF00431">
    <property type="entry name" value="CUB"/>
    <property type="match status" value="1"/>
</dbReference>
<evidence type="ECO:0000256" key="1">
    <source>
        <dbReference type="ARBA" id="ARBA00023157"/>
    </source>
</evidence>
<keyword evidence="5" id="KW-1185">Reference proteome</keyword>
<comment type="caution">
    <text evidence="2">Lacks conserved residue(s) required for the propagation of feature annotation.</text>
</comment>
<dbReference type="InterPro" id="IPR000859">
    <property type="entry name" value="CUB_dom"/>
</dbReference>
<feature type="domain" description="CUB" evidence="3">
    <location>
        <begin position="5"/>
        <end position="123"/>
    </location>
</feature>
<evidence type="ECO:0000313" key="4">
    <source>
        <dbReference type="EMBL" id="UYV63646.1"/>
    </source>
</evidence>
<dbReference type="InterPro" id="IPR035914">
    <property type="entry name" value="Sperma_CUB_dom_sf"/>
</dbReference>
<accession>A0ABY6K5R3</accession>
<keyword evidence="1" id="KW-1015">Disulfide bond</keyword>
<dbReference type="PROSITE" id="PS01180">
    <property type="entry name" value="CUB"/>
    <property type="match status" value="1"/>
</dbReference>
<evidence type="ECO:0000313" key="5">
    <source>
        <dbReference type="Proteomes" id="UP001235939"/>
    </source>
</evidence>
<dbReference type="PANTHER" id="PTHR47537">
    <property type="entry name" value="CUBILIN"/>
    <property type="match status" value="1"/>
</dbReference>
<dbReference type="SUPFAM" id="SSF49854">
    <property type="entry name" value="Spermadhesin, CUB domain"/>
    <property type="match status" value="1"/>
</dbReference>
<organism evidence="4 5">
    <name type="scientific">Cordylochernes scorpioides</name>
    <dbReference type="NCBI Taxonomy" id="51811"/>
    <lineage>
        <taxon>Eukaryota</taxon>
        <taxon>Metazoa</taxon>
        <taxon>Ecdysozoa</taxon>
        <taxon>Arthropoda</taxon>
        <taxon>Chelicerata</taxon>
        <taxon>Arachnida</taxon>
        <taxon>Pseudoscorpiones</taxon>
        <taxon>Cheliferoidea</taxon>
        <taxon>Chernetidae</taxon>
        <taxon>Cordylochernes</taxon>
    </lineage>
</organism>
<reference evidence="4 5" key="1">
    <citation type="submission" date="2022-01" db="EMBL/GenBank/DDBJ databases">
        <title>A chromosomal length assembly of Cordylochernes scorpioides.</title>
        <authorList>
            <person name="Zeh D."/>
            <person name="Zeh J."/>
        </authorList>
    </citation>
    <scope>NUCLEOTIDE SEQUENCE [LARGE SCALE GENOMIC DNA]</scope>
    <source>
        <strain evidence="4">IN4F17</strain>
        <tissue evidence="4">Whole Body</tissue>
    </source>
</reference>
<proteinExistence type="predicted"/>
<dbReference type="EMBL" id="CP092864">
    <property type="protein sequence ID" value="UYV63646.1"/>
    <property type="molecule type" value="Genomic_DNA"/>
</dbReference>
<sequence length="138" mass="15979">MLSDCSFVFNSTESSNGSFTSPNWPGLYPRETECNYFFYGQDNERVHITFKYFDIDGVPPCDRDTLSDFLEFSNFPTVDRKMPRYCGSNRPTTIESDVGFFRVTFRSNEKFDATGFDAFYHFVSPKGNSFLFVTLSFI</sequence>
<dbReference type="Proteomes" id="UP001235939">
    <property type="component" value="Chromosome 02"/>
</dbReference>
<gene>
    <name evidence="4" type="ORF">LAZ67_2005157</name>
</gene>
<dbReference type="CDD" id="cd00041">
    <property type="entry name" value="CUB"/>
    <property type="match status" value="1"/>
</dbReference>
<dbReference type="InterPro" id="IPR053207">
    <property type="entry name" value="Non-NMDA_GluR_Accessory"/>
</dbReference>
<dbReference type="PANTHER" id="PTHR47537:SF2">
    <property type="entry name" value="CUBILIN"/>
    <property type="match status" value="1"/>
</dbReference>
<dbReference type="SMART" id="SM00042">
    <property type="entry name" value="CUB"/>
    <property type="match status" value="1"/>
</dbReference>